<dbReference type="CDD" id="cd22191">
    <property type="entry name" value="DPBB_RlpA_EXP_N-like"/>
    <property type="match status" value="1"/>
</dbReference>
<dbReference type="AlphaFoldDB" id="A0A4P9ZK80"/>
<dbReference type="STRING" id="215637.A0A4P9ZK80"/>
<name>A0A4P9ZK80_9FUNG</name>
<dbReference type="EMBL" id="ML003819">
    <property type="protein sequence ID" value="RKP33485.1"/>
    <property type="molecule type" value="Genomic_DNA"/>
</dbReference>
<feature type="chain" id="PRO_5020303633" description="RlpA-like double-psi beta-barrel-protein domain-containing protein-containing protein" evidence="3">
    <location>
        <begin position="20"/>
        <end position="251"/>
    </location>
</feature>
<protein>
    <recommendedName>
        <fullName evidence="6">RlpA-like double-psi beta-barrel-protein domain-containing protein-containing protein</fullName>
    </recommendedName>
</protein>
<evidence type="ECO:0008006" key="6">
    <source>
        <dbReference type="Google" id="ProtNLM"/>
    </source>
</evidence>
<dbReference type="InterPro" id="IPR036908">
    <property type="entry name" value="RlpA-like_sf"/>
</dbReference>
<dbReference type="PANTHER" id="PTHR31836">
    <property type="match status" value="1"/>
</dbReference>
<accession>A0A4P9ZK80</accession>
<feature type="signal peptide" evidence="3">
    <location>
        <begin position="1"/>
        <end position="19"/>
    </location>
</feature>
<feature type="region of interest" description="Disordered" evidence="2">
    <location>
        <begin position="20"/>
        <end position="157"/>
    </location>
</feature>
<evidence type="ECO:0000256" key="3">
    <source>
        <dbReference type="SAM" id="SignalP"/>
    </source>
</evidence>
<dbReference type="Gene3D" id="2.40.40.10">
    <property type="entry name" value="RlpA-like domain"/>
    <property type="match status" value="1"/>
</dbReference>
<feature type="compositionally biased region" description="Acidic residues" evidence="2">
    <location>
        <begin position="97"/>
        <end position="110"/>
    </location>
</feature>
<organism evidence="4 5">
    <name type="scientific">Dimargaris cristalligena</name>
    <dbReference type="NCBI Taxonomy" id="215637"/>
    <lineage>
        <taxon>Eukaryota</taxon>
        <taxon>Fungi</taxon>
        <taxon>Fungi incertae sedis</taxon>
        <taxon>Zoopagomycota</taxon>
        <taxon>Kickxellomycotina</taxon>
        <taxon>Dimargaritomycetes</taxon>
        <taxon>Dimargaritales</taxon>
        <taxon>Dimargaritaceae</taxon>
        <taxon>Dimargaris</taxon>
    </lineage>
</organism>
<sequence>MRINIALFLVAVMICGAVSAPVDRSPGHHLVRRGGSDEESDTSTGKEEKSSSKSDDAETEEDTSSKSEKTEKSSEDTSESSDEESTDTKSDKKADESQSEDDSESTEEETKETTSESKSKVDSESDEDKTEKDTDNDESESSSTSTGGISGSFEGMSTFYDGKGTHACGNEGEDGELTVAINTKQMGTKSNGNVNCFKMMTIVWKGKTAKAKVTDQCPPCADKQIDVSQAVADFFGDDFKSAGENQVTWSM</sequence>
<reference evidence="5" key="1">
    <citation type="journal article" date="2018" name="Nat. Microbiol.">
        <title>Leveraging single-cell genomics to expand the fungal tree of life.</title>
        <authorList>
            <person name="Ahrendt S.R."/>
            <person name="Quandt C.A."/>
            <person name="Ciobanu D."/>
            <person name="Clum A."/>
            <person name="Salamov A."/>
            <person name="Andreopoulos B."/>
            <person name="Cheng J.F."/>
            <person name="Woyke T."/>
            <person name="Pelin A."/>
            <person name="Henrissat B."/>
            <person name="Reynolds N.K."/>
            <person name="Benny G.L."/>
            <person name="Smith M.E."/>
            <person name="James T.Y."/>
            <person name="Grigoriev I.V."/>
        </authorList>
    </citation>
    <scope>NUCLEOTIDE SEQUENCE [LARGE SCALE GENOMIC DNA]</scope>
    <source>
        <strain evidence="5">RSA 468</strain>
    </source>
</reference>
<proteinExistence type="predicted"/>
<feature type="compositionally biased region" description="Acidic residues" evidence="2">
    <location>
        <begin position="76"/>
        <end position="85"/>
    </location>
</feature>
<feature type="compositionally biased region" description="Basic and acidic residues" evidence="2">
    <location>
        <begin position="44"/>
        <end position="56"/>
    </location>
</feature>
<dbReference type="SUPFAM" id="SSF50685">
    <property type="entry name" value="Barwin-like endoglucanases"/>
    <property type="match status" value="1"/>
</dbReference>
<evidence type="ECO:0000256" key="1">
    <source>
        <dbReference type="ARBA" id="ARBA00022729"/>
    </source>
</evidence>
<dbReference type="PANTHER" id="PTHR31836:SF29">
    <property type="entry name" value="RLPA-LIKE PROTEIN DOUBLE-PSI BETA-BARREL DOMAIN-CONTAINING PROTEIN"/>
    <property type="match status" value="1"/>
</dbReference>
<feature type="compositionally biased region" description="Basic and acidic residues" evidence="2">
    <location>
        <begin position="86"/>
        <end position="96"/>
    </location>
</feature>
<evidence type="ECO:0000313" key="5">
    <source>
        <dbReference type="Proteomes" id="UP000268162"/>
    </source>
</evidence>
<evidence type="ECO:0000256" key="2">
    <source>
        <dbReference type="SAM" id="MobiDB-lite"/>
    </source>
</evidence>
<evidence type="ECO:0000313" key="4">
    <source>
        <dbReference type="EMBL" id="RKP33485.1"/>
    </source>
</evidence>
<keyword evidence="1 3" id="KW-0732">Signal</keyword>
<dbReference type="InterPro" id="IPR051477">
    <property type="entry name" value="Expansin_CellWall"/>
</dbReference>
<gene>
    <name evidence="4" type="ORF">BJ085DRAFT_40150</name>
</gene>
<dbReference type="Proteomes" id="UP000268162">
    <property type="component" value="Unassembled WGS sequence"/>
</dbReference>
<keyword evidence="5" id="KW-1185">Reference proteome</keyword>
<feature type="compositionally biased region" description="Basic and acidic residues" evidence="2">
    <location>
        <begin position="111"/>
        <end position="133"/>
    </location>
</feature>
<feature type="compositionally biased region" description="Basic and acidic residues" evidence="2">
    <location>
        <begin position="63"/>
        <end position="75"/>
    </location>
</feature>